<accession>A0ABV0BZD8</accession>
<gene>
    <name evidence="2" type="ORF">ABE541_22250</name>
</gene>
<protein>
    <recommendedName>
        <fullName evidence="4">Lipoprotein</fullName>
    </recommendedName>
</protein>
<evidence type="ECO:0008006" key="4">
    <source>
        <dbReference type="Google" id="ProtNLM"/>
    </source>
</evidence>
<feature type="signal peptide" evidence="1">
    <location>
        <begin position="1"/>
        <end position="21"/>
    </location>
</feature>
<dbReference type="PROSITE" id="PS51257">
    <property type="entry name" value="PROKAR_LIPOPROTEIN"/>
    <property type="match status" value="1"/>
</dbReference>
<organism evidence="2 3">
    <name type="scientific">Sphingobacterium kitahiroshimense</name>
    <dbReference type="NCBI Taxonomy" id="470446"/>
    <lineage>
        <taxon>Bacteria</taxon>
        <taxon>Pseudomonadati</taxon>
        <taxon>Bacteroidota</taxon>
        <taxon>Sphingobacteriia</taxon>
        <taxon>Sphingobacteriales</taxon>
        <taxon>Sphingobacteriaceae</taxon>
        <taxon>Sphingobacterium</taxon>
    </lineage>
</organism>
<evidence type="ECO:0000313" key="2">
    <source>
        <dbReference type="EMBL" id="MEN5380006.1"/>
    </source>
</evidence>
<comment type="caution">
    <text evidence="2">The sequence shown here is derived from an EMBL/GenBank/DDBJ whole genome shotgun (WGS) entry which is preliminary data.</text>
</comment>
<keyword evidence="1" id="KW-0732">Signal</keyword>
<sequence>MRKFYSLVSCGYLIFTLTSCFSSHLTTQNQIRQAIPQSRFADAQSVGMKKEDIIKKFGLPLSTSAEVKKDVGNEDLHYVEVLGDIKLFTTITFQNGIAIKQKVDQITSNYDDRLKKLEKDLKILQTPRLYN</sequence>
<dbReference type="EMBL" id="JBDJNQ010000013">
    <property type="protein sequence ID" value="MEN5380006.1"/>
    <property type="molecule type" value="Genomic_DNA"/>
</dbReference>
<reference evidence="2 3" key="1">
    <citation type="submission" date="2024-04" db="EMBL/GenBank/DDBJ databases">
        <title>WGS of bacteria from Torrens River.</title>
        <authorList>
            <person name="Wyrsch E.R."/>
            <person name="Drigo B."/>
        </authorList>
    </citation>
    <scope>NUCLEOTIDE SEQUENCE [LARGE SCALE GENOMIC DNA]</scope>
    <source>
        <strain evidence="2 3">TWI391</strain>
    </source>
</reference>
<dbReference type="RefSeq" id="WP_168125920.1">
    <property type="nucleotide sequence ID" value="NZ_JBDJLH010000001.1"/>
</dbReference>
<name>A0ABV0BZD8_9SPHI</name>
<dbReference type="Proteomes" id="UP001409291">
    <property type="component" value="Unassembled WGS sequence"/>
</dbReference>
<feature type="chain" id="PRO_5045257396" description="Lipoprotein" evidence="1">
    <location>
        <begin position="22"/>
        <end position="131"/>
    </location>
</feature>
<proteinExistence type="predicted"/>
<evidence type="ECO:0000256" key="1">
    <source>
        <dbReference type="SAM" id="SignalP"/>
    </source>
</evidence>
<keyword evidence="3" id="KW-1185">Reference proteome</keyword>
<evidence type="ECO:0000313" key="3">
    <source>
        <dbReference type="Proteomes" id="UP001409291"/>
    </source>
</evidence>